<sequence>MTQTLRTATLASLLVASHCYADIDGSALPQVRGIYQHSPTLVSAGLPSAADFAQFQHAGVEVVINVIPPQNDEPQPDVAAIRQAGLIYYNVPFDEAHPVDSMEQFRRVMAQQQGKSVLVHCAANIRASGMVYLKNAIDGHRNQVDLTPWEGKMTLYFTKWPVLKQFFDGTINHYGLAPIQP</sequence>
<protein>
    <recommendedName>
        <fullName evidence="4">Phosphatase</fullName>
    </recommendedName>
</protein>
<dbReference type="SUPFAM" id="SSF52799">
    <property type="entry name" value="(Phosphotyrosine protein) phosphatases II"/>
    <property type="match status" value="1"/>
</dbReference>
<dbReference type="EMBL" id="SWCJ01000007">
    <property type="protein sequence ID" value="TKB54667.1"/>
    <property type="molecule type" value="Genomic_DNA"/>
</dbReference>
<name>A0A4U1BMU2_9GAMM</name>
<dbReference type="RefSeq" id="WP_136863467.1">
    <property type="nucleotide sequence ID" value="NZ_SWCJ01000007.1"/>
</dbReference>
<accession>A0A4U1BMU2</accession>
<gene>
    <name evidence="2" type="ORF">FCL42_10970</name>
</gene>
<dbReference type="Proteomes" id="UP000305675">
    <property type="component" value="Unassembled WGS sequence"/>
</dbReference>
<dbReference type="OrthoDB" id="7391097at2"/>
<reference evidence="2 3" key="1">
    <citation type="submission" date="2019-04" db="EMBL/GenBank/DDBJ databases">
        <authorList>
            <person name="Hwang J.C."/>
        </authorList>
    </citation>
    <scope>NUCLEOTIDE SEQUENCE [LARGE SCALE GENOMIC DNA]</scope>
    <source>
        <strain evidence="2 3">IMCC35002</strain>
    </source>
</reference>
<dbReference type="CDD" id="cd14503">
    <property type="entry name" value="PTP-bact"/>
    <property type="match status" value="1"/>
</dbReference>
<dbReference type="AlphaFoldDB" id="A0A4U1BMU2"/>
<feature type="signal peptide" evidence="1">
    <location>
        <begin position="1"/>
        <end position="21"/>
    </location>
</feature>
<dbReference type="Gene3D" id="3.90.190.10">
    <property type="entry name" value="Protein tyrosine phosphatase superfamily"/>
    <property type="match status" value="1"/>
</dbReference>
<evidence type="ECO:0000313" key="3">
    <source>
        <dbReference type="Proteomes" id="UP000305675"/>
    </source>
</evidence>
<comment type="caution">
    <text evidence="2">The sequence shown here is derived from an EMBL/GenBank/DDBJ whole genome shotgun (WGS) entry which is preliminary data.</text>
</comment>
<evidence type="ECO:0000256" key="1">
    <source>
        <dbReference type="SAM" id="SignalP"/>
    </source>
</evidence>
<proteinExistence type="predicted"/>
<dbReference type="InterPro" id="IPR029021">
    <property type="entry name" value="Prot-tyrosine_phosphatase-like"/>
</dbReference>
<evidence type="ECO:0000313" key="2">
    <source>
        <dbReference type="EMBL" id="TKB54667.1"/>
    </source>
</evidence>
<keyword evidence="1" id="KW-0732">Signal</keyword>
<keyword evidence="3" id="KW-1185">Reference proteome</keyword>
<evidence type="ECO:0008006" key="4">
    <source>
        <dbReference type="Google" id="ProtNLM"/>
    </source>
</evidence>
<feature type="chain" id="PRO_5020669115" description="Phosphatase" evidence="1">
    <location>
        <begin position="22"/>
        <end position="181"/>
    </location>
</feature>
<organism evidence="2 3">
    <name type="scientific">Ferrimonas aestuarii</name>
    <dbReference type="NCBI Taxonomy" id="2569539"/>
    <lineage>
        <taxon>Bacteria</taxon>
        <taxon>Pseudomonadati</taxon>
        <taxon>Pseudomonadota</taxon>
        <taxon>Gammaproteobacteria</taxon>
        <taxon>Alteromonadales</taxon>
        <taxon>Ferrimonadaceae</taxon>
        <taxon>Ferrimonas</taxon>
    </lineage>
</organism>